<dbReference type="SUPFAM" id="SSF48350">
    <property type="entry name" value="GTPase activation domain, GAP"/>
    <property type="match status" value="1"/>
</dbReference>
<organism evidence="3 4">
    <name type="scientific">Penicillium bovifimosum</name>
    <dbReference type="NCBI Taxonomy" id="126998"/>
    <lineage>
        <taxon>Eukaryota</taxon>
        <taxon>Fungi</taxon>
        <taxon>Dikarya</taxon>
        <taxon>Ascomycota</taxon>
        <taxon>Pezizomycotina</taxon>
        <taxon>Eurotiomycetes</taxon>
        <taxon>Eurotiomycetidae</taxon>
        <taxon>Eurotiales</taxon>
        <taxon>Aspergillaceae</taxon>
        <taxon>Penicillium</taxon>
    </lineage>
</organism>
<reference evidence="3" key="2">
    <citation type="journal article" date="2023" name="IMA Fungus">
        <title>Comparative genomic study of the Penicillium genus elucidates a diverse pangenome and 15 lateral gene transfer events.</title>
        <authorList>
            <person name="Petersen C."/>
            <person name="Sorensen T."/>
            <person name="Nielsen M.R."/>
            <person name="Sondergaard T.E."/>
            <person name="Sorensen J.L."/>
            <person name="Fitzpatrick D.A."/>
            <person name="Frisvad J.C."/>
            <person name="Nielsen K.L."/>
        </authorList>
    </citation>
    <scope>NUCLEOTIDE SEQUENCE</scope>
    <source>
        <strain evidence="3">IBT 22155</strain>
    </source>
</reference>
<feature type="compositionally biased region" description="Polar residues" evidence="1">
    <location>
        <begin position="167"/>
        <end position="180"/>
    </location>
</feature>
<feature type="compositionally biased region" description="Basic residues" evidence="1">
    <location>
        <begin position="80"/>
        <end position="90"/>
    </location>
</feature>
<feature type="region of interest" description="Disordered" evidence="1">
    <location>
        <begin position="215"/>
        <end position="266"/>
    </location>
</feature>
<feature type="compositionally biased region" description="Polar residues" evidence="1">
    <location>
        <begin position="69"/>
        <end position="79"/>
    </location>
</feature>
<dbReference type="AlphaFoldDB" id="A0A9W9GKA5"/>
<evidence type="ECO:0000313" key="3">
    <source>
        <dbReference type="EMBL" id="KAJ5121424.1"/>
    </source>
</evidence>
<evidence type="ECO:0000256" key="1">
    <source>
        <dbReference type="SAM" id="MobiDB-lite"/>
    </source>
</evidence>
<sequence length="681" mass="75048">MRRLKTVFRSSKSDNPASRSGGSRRHHSHEGDPVKPPSDTTSREVRDERELAAVASDNAGETRAKAQHAENTGDLSRSKNGTRRLKRMVNRFRGSSQQDEEPMTEPQPQEQQEAARRESTVGPLTSNPFELEAPASAPAPAVAQDPTPNPTTVKTVRFNELTETREASVQTSNSQQSSPTRDCHDRPQEIPEPALEAWEEWVRPGLMLYETEQRQHVPEVSDPFSDGKAVDNQSQQSLEAQQARPGPSGRAGHNRETSRGSEASQATLDSIAETDVDAITPAPLPPSQTGSVRSQSSRVSWTSTLDGQKATLAFNQMATQFGVPIIIPIEDAAVGTTAGATPATEEETGRRRFGFLGKVRKVRSNLAVDTAPPSPTPKLRRRKTFANLRHPNPMTSLEGRSIETLARLGGHAYLMHTDLAPCPAQLPACIVAMLNFLHKYGLETPGLFIHRGDVKAAIRLYDHYSEHVLTAEKEESRIDLTMRLVAMPTLSGGTDTAPVLSVAWTLKALLAGLPIGILGSVRLYQVLNAMYHHSIPNPMHPLRVPACIAEATPVTAARVQLMCLALIALVPEMQRDLICSVFGLLALMVKDPNLRDQQPGMELRELSDPVANPNFHDLARAFGPLLLGVRGRENRERKDAAAQVLQEVEEQRVAGLMLNNWHYVHRQLQYWTKCRYMVSKE</sequence>
<feature type="compositionally biased region" description="Polar residues" evidence="1">
    <location>
        <begin position="287"/>
        <end position="300"/>
    </location>
</feature>
<name>A0A9W9GKA5_9EURO</name>
<feature type="region of interest" description="Disordered" evidence="1">
    <location>
        <begin position="278"/>
        <end position="300"/>
    </location>
</feature>
<dbReference type="InterPro" id="IPR008936">
    <property type="entry name" value="Rho_GTPase_activation_prot"/>
</dbReference>
<feature type="compositionally biased region" description="Low complexity" evidence="1">
    <location>
        <begin position="133"/>
        <end position="143"/>
    </location>
</feature>
<feature type="compositionally biased region" description="Polar residues" evidence="1">
    <location>
        <begin position="8"/>
        <end position="17"/>
    </location>
</feature>
<dbReference type="GeneID" id="81409299"/>
<comment type="caution">
    <text evidence="3">The sequence shown here is derived from an EMBL/GenBank/DDBJ whole genome shotgun (WGS) entry which is preliminary data.</text>
</comment>
<dbReference type="InterPro" id="IPR000198">
    <property type="entry name" value="RhoGAP_dom"/>
</dbReference>
<accession>A0A9W9GKA5</accession>
<dbReference type="Proteomes" id="UP001149079">
    <property type="component" value="Unassembled WGS sequence"/>
</dbReference>
<evidence type="ECO:0000313" key="4">
    <source>
        <dbReference type="Proteomes" id="UP001149079"/>
    </source>
</evidence>
<evidence type="ECO:0000259" key="2">
    <source>
        <dbReference type="PROSITE" id="PS50238"/>
    </source>
</evidence>
<gene>
    <name evidence="3" type="ORF">N7515_009385</name>
</gene>
<dbReference type="GO" id="GO:0007165">
    <property type="term" value="P:signal transduction"/>
    <property type="evidence" value="ECO:0007669"/>
    <property type="project" value="InterPro"/>
</dbReference>
<proteinExistence type="predicted"/>
<feature type="domain" description="Rho-GAP" evidence="2">
    <location>
        <begin position="417"/>
        <end position="665"/>
    </location>
</feature>
<feature type="compositionally biased region" description="Basic and acidic residues" evidence="1">
    <location>
        <begin position="41"/>
        <end position="51"/>
    </location>
</feature>
<reference evidence="3" key="1">
    <citation type="submission" date="2022-11" db="EMBL/GenBank/DDBJ databases">
        <authorList>
            <person name="Petersen C."/>
        </authorList>
    </citation>
    <scope>NUCLEOTIDE SEQUENCE</scope>
    <source>
        <strain evidence="3">IBT 22155</strain>
    </source>
</reference>
<feature type="compositionally biased region" description="Polar residues" evidence="1">
    <location>
        <begin position="231"/>
        <end position="240"/>
    </location>
</feature>
<keyword evidence="4" id="KW-1185">Reference proteome</keyword>
<feature type="region of interest" description="Disordered" evidence="1">
    <location>
        <begin position="1"/>
        <end position="196"/>
    </location>
</feature>
<protein>
    <recommendedName>
        <fullName evidence="2">Rho-GAP domain-containing protein</fullName>
    </recommendedName>
</protein>
<dbReference type="OrthoDB" id="9994905at2759"/>
<dbReference type="Gene3D" id="1.10.555.10">
    <property type="entry name" value="Rho GTPase activation protein"/>
    <property type="match status" value="1"/>
</dbReference>
<dbReference type="EMBL" id="JAPQKL010000007">
    <property type="protein sequence ID" value="KAJ5121424.1"/>
    <property type="molecule type" value="Genomic_DNA"/>
</dbReference>
<dbReference type="RefSeq" id="XP_056517928.1">
    <property type="nucleotide sequence ID" value="XM_056670129.1"/>
</dbReference>
<dbReference type="PROSITE" id="PS50238">
    <property type="entry name" value="RHOGAP"/>
    <property type="match status" value="1"/>
</dbReference>